<dbReference type="Proteomes" id="UP000276133">
    <property type="component" value="Unassembled WGS sequence"/>
</dbReference>
<proteinExistence type="predicted"/>
<gene>
    <name evidence="1" type="ORF">BpHYR1_032693</name>
</gene>
<keyword evidence="2" id="KW-1185">Reference proteome</keyword>
<evidence type="ECO:0000313" key="2">
    <source>
        <dbReference type="Proteomes" id="UP000276133"/>
    </source>
</evidence>
<comment type="caution">
    <text evidence="1">The sequence shown here is derived from an EMBL/GenBank/DDBJ whole genome shotgun (WGS) entry which is preliminary data.</text>
</comment>
<dbReference type="OrthoDB" id="10519988at2759"/>
<reference evidence="1 2" key="1">
    <citation type="journal article" date="2018" name="Sci. Rep.">
        <title>Genomic signatures of local adaptation to the degree of environmental predictability in rotifers.</title>
        <authorList>
            <person name="Franch-Gras L."/>
            <person name="Hahn C."/>
            <person name="Garcia-Roger E.M."/>
            <person name="Carmona M.J."/>
            <person name="Serra M."/>
            <person name="Gomez A."/>
        </authorList>
    </citation>
    <scope>NUCLEOTIDE SEQUENCE [LARGE SCALE GENOMIC DNA]</scope>
    <source>
        <strain evidence="1">HYR1</strain>
    </source>
</reference>
<dbReference type="AlphaFoldDB" id="A0A3M7Q4L0"/>
<evidence type="ECO:0000313" key="1">
    <source>
        <dbReference type="EMBL" id="RNA05941.1"/>
    </source>
</evidence>
<accession>A0A3M7Q4L0</accession>
<dbReference type="EMBL" id="REGN01007554">
    <property type="protein sequence ID" value="RNA05941.1"/>
    <property type="molecule type" value="Genomic_DNA"/>
</dbReference>
<organism evidence="1 2">
    <name type="scientific">Brachionus plicatilis</name>
    <name type="common">Marine rotifer</name>
    <name type="synonym">Brachionus muelleri</name>
    <dbReference type="NCBI Taxonomy" id="10195"/>
    <lineage>
        <taxon>Eukaryota</taxon>
        <taxon>Metazoa</taxon>
        <taxon>Spiralia</taxon>
        <taxon>Gnathifera</taxon>
        <taxon>Rotifera</taxon>
        <taxon>Eurotatoria</taxon>
        <taxon>Monogononta</taxon>
        <taxon>Pseudotrocha</taxon>
        <taxon>Ploima</taxon>
        <taxon>Brachionidae</taxon>
        <taxon>Brachionus</taxon>
    </lineage>
</organism>
<protein>
    <submittedName>
        <fullName evidence="1">Uncharacterized protein</fullName>
    </submittedName>
</protein>
<name>A0A3M7Q4L0_BRAPC</name>
<sequence length="355" mass="42423">MIDLKQHFKKFKENLIKLYDECLSLNNEKKILENNLSKNKRSRTPRPDWKFYSQYFDNSDTKELNLAENLQSDYLSTAEKISLISDTFYNHCLIKSNNLENLKFTNVMKHSNFRSVKAENLSKIKRISFTNRDFFVIAENLVYKKILQDNENKKISKMADFLHKYSEAFHNQTELNLFDSISWCLSIIYKSQDTTMPKYLTFLGQLINETIDLNLFIQFHKTVLALYAELEKILNIENDFVRKKTYDFFSNFKSHEKVEIGEKFEIFFGLEEENEKFFACYDHLESALKVNLNFMGDDDFLRLKLLAINDVENYRNRNQKDHKLFDFRILFTRSNYGKLSMFMDQILDQIVKTKT</sequence>